<keyword evidence="2" id="KW-1185">Reference proteome</keyword>
<dbReference type="Proteomes" id="UP000242254">
    <property type="component" value="Unassembled WGS sequence"/>
</dbReference>
<evidence type="ECO:0000313" key="1">
    <source>
        <dbReference type="EMBL" id="PHZ07598.1"/>
    </source>
</evidence>
<organism evidence="1 2">
    <name type="scientific">Rhizopus microsporus ATCC 52813</name>
    <dbReference type="NCBI Taxonomy" id="1340429"/>
    <lineage>
        <taxon>Eukaryota</taxon>
        <taxon>Fungi</taxon>
        <taxon>Fungi incertae sedis</taxon>
        <taxon>Mucoromycota</taxon>
        <taxon>Mucoromycotina</taxon>
        <taxon>Mucoromycetes</taxon>
        <taxon>Mucorales</taxon>
        <taxon>Mucorineae</taxon>
        <taxon>Rhizopodaceae</taxon>
        <taxon>Rhizopus</taxon>
    </lineage>
</organism>
<dbReference type="AlphaFoldDB" id="A0A2G4SFQ5"/>
<protein>
    <submittedName>
        <fullName evidence="1">Uncharacterized protein</fullName>
    </submittedName>
</protein>
<evidence type="ECO:0000313" key="2">
    <source>
        <dbReference type="Proteomes" id="UP000242254"/>
    </source>
</evidence>
<reference evidence="1 2" key="1">
    <citation type="journal article" date="2016" name="Proc. Natl. Acad. Sci. U.S.A.">
        <title>Lipid metabolic changes in an early divergent fungus govern the establishment of a mutualistic symbiosis with endobacteria.</title>
        <authorList>
            <person name="Lastovetsky O.A."/>
            <person name="Gaspar M.L."/>
            <person name="Mondo S.J."/>
            <person name="LaButti K.M."/>
            <person name="Sandor L."/>
            <person name="Grigoriev I.V."/>
            <person name="Henry S.A."/>
            <person name="Pawlowska T.E."/>
        </authorList>
    </citation>
    <scope>NUCLEOTIDE SEQUENCE [LARGE SCALE GENOMIC DNA]</scope>
    <source>
        <strain evidence="1 2">ATCC 52813</strain>
    </source>
</reference>
<dbReference type="STRING" id="1340429.A0A2G4SFQ5"/>
<accession>A0A2G4SFQ5</accession>
<gene>
    <name evidence="1" type="ORF">RHIMIDRAFT_295737</name>
</gene>
<name>A0A2G4SFQ5_RHIZD</name>
<dbReference type="RefSeq" id="XP_023461306.1">
    <property type="nucleotide sequence ID" value="XM_023614209.1"/>
</dbReference>
<proteinExistence type="predicted"/>
<dbReference type="GeneID" id="35445198"/>
<sequence>MHYNSKNTWKPPGFYEIPNILGSAYLSPDPPVRWDLRPLDLSKQITKRPWYPPNPHYEIPPLPPLLKHKSLKCIKKTE</sequence>
<dbReference type="EMBL" id="KZ303873">
    <property type="protein sequence ID" value="PHZ07598.1"/>
    <property type="molecule type" value="Genomic_DNA"/>
</dbReference>